<evidence type="ECO:0000313" key="2">
    <source>
        <dbReference type="Proteomes" id="UP001372338"/>
    </source>
</evidence>
<dbReference type="Proteomes" id="UP001372338">
    <property type="component" value="Unassembled WGS sequence"/>
</dbReference>
<dbReference type="PANTHER" id="PTHR45752:SF195">
    <property type="entry name" value="LEUCINE-RICH REPEAT (LRR) FAMILY PROTEIN-RELATED"/>
    <property type="match status" value="1"/>
</dbReference>
<name>A0AAN9IPU5_CROPI</name>
<sequence length="450" mass="50954">MPADHCITVLDLGNSTLNKVPSSILHLQNLKCFLFPICESLRDLPANFVTDSIWLTDSMKPGVHDALITCLTLRTILPSPVFRNISHLIITCSKLSQLPDNIRLLSSLKSLTIRGCNLIISLPESIKYLPRLVLIDVRRNQMLHYVPALPQCIRFFYACDCVSLKTLLSSKTVPSIKNPCFFLLHNCINLDQDAYDAVLKDVITRIEYRANSLSAVTLENKNDVCYFLPATRGKVRECFHYSSTQASVTVKLPPIFKCLGFVFYFIVPPVQSCFLNLQASFGCECFLEKSSGEMIEVTSFFVDKDLPKSCRGSFEIKLISDHLLLWYDAQCCKGIMKTIKEIKAVNDGSTTDYLTFKFFAHTEDNEELVIKECGVRWIYPSEDQIVEEGRGSKCKRGRDIYELHNGNIVRNGDTSESNDPDEMIPPSKKLKQCVFGTPSNLDRKEVEDLR</sequence>
<gene>
    <name evidence="1" type="ORF">RIF29_13621</name>
</gene>
<organism evidence="1 2">
    <name type="scientific">Crotalaria pallida</name>
    <name type="common">Smooth rattlebox</name>
    <name type="synonym">Crotalaria striata</name>
    <dbReference type="NCBI Taxonomy" id="3830"/>
    <lineage>
        <taxon>Eukaryota</taxon>
        <taxon>Viridiplantae</taxon>
        <taxon>Streptophyta</taxon>
        <taxon>Embryophyta</taxon>
        <taxon>Tracheophyta</taxon>
        <taxon>Spermatophyta</taxon>
        <taxon>Magnoliopsida</taxon>
        <taxon>eudicotyledons</taxon>
        <taxon>Gunneridae</taxon>
        <taxon>Pentapetalae</taxon>
        <taxon>rosids</taxon>
        <taxon>fabids</taxon>
        <taxon>Fabales</taxon>
        <taxon>Fabaceae</taxon>
        <taxon>Papilionoideae</taxon>
        <taxon>50 kb inversion clade</taxon>
        <taxon>genistoids sensu lato</taxon>
        <taxon>core genistoids</taxon>
        <taxon>Crotalarieae</taxon>
        <taxon>Crotalaria</taxon>
    </lineage>
</organism>
<protein>
    <submittedName>
        <fullName evidence="1">Uncharacterized protein</fullName>
    </submittedName>
</protein>
<proteinExistence type="predicted"/>
<comment type="caution">
    <text evidence="1">The sequence shown here is derived from an EMBL/GenBank/DDBJ whole genome shotgun (WGS) entry which is preliminary data.</text>
</comment>
<dbReference type="Gene3D" id="3.80.10.10">
    <property type="entry name" value="Ribonuclease Inhibitor"/>
    <property type="match status" value="1"/>
</dbReference>
<dbReference type="InterPro" id="IPR032675">
    <property type="entry name" value="LRR_dom_sf"/>
</dbReference>
<reference evidence="1 2" key="1">
    <citation type="submission" date="2024-01" db="EMBL/GenBank/DDBJ databases">
        <title>The genomes of 5 underutilized Papilionoideae crops provide insights into root nodulation and disease resistanc.</title>
        <authorList>
            <person name="Yuan L."/>
        </authorList>
    </citation>
    <scope>NUCLEOTIDE SEQUENCE [LARGE SCALE GENOMIC DNA]</scope>
    <source>
        <strain evidence="1">ZHUSHIDOU_FW_LH</strain>
        <tissue evidence="1">Leaf</tissue>
    </source>
</reference>
<dbReference type="AlphaFoldDB" id="A0AAN9IPU5"/>
<dbReference type="EMBL" id="JAYWIO010000002">
    <property type="protein sequence ID" value="KAK7283873.1"/>
    <property type="molecule type" value="Genomic_DNA"/>
</dbReference>
<accession>A0AAN9IPU5</accession>
<keyword evidence="2" id="KW-1185">Reference proteome</keyword>
<dbReference type="InterPro" id="IPR050715">
    <property type="entry name" value="LRR-SigEffector_domain"/>
</dbReference>
<dbReference type="SUPFAM" id="SSF52058">
    <property type="entry name" value="L domain-like"/>
    <property type="match status" value="1"/>
</dbReference>
<dbReference type="PANTHER" id="PTHR45752">
    <property type="entry name" value="LEUCINE-RICH REPEAT-CONTAINING"/>
    <property type="match status" value="1"/>
</dbReference>
<evidence type="ECO:0000313" key="1">
    <source>
        <dbReference type="EMBL" id="KAK7283873.1"/>
    </source>
</evidence>